<evidence type="ECO:0000313" key="2">
    <source>
        <dbReference type="Proteomes" id="UP000077315"/>
    </source>
</evidence>
<name>A0A167MAU5_PHYB8</name>
<organism evidence="1 2">
    <name type="scientific">Phycomyces blakesleeanus (strain ATCC 8743b / DSM 1359 / FGSC 10004 / NBRC 33097 / NRRL 1555)</name>
    <dbReference type="NCBI Taxonomy" id="763407"/>
    <lineage>
        <taxon>Eukaryota</taxon>
        <taxon>Fungi</taxon>
        <taxon>Fungi incertae sedis</taxon>
        <taxon>Mucoromycota</taxon>
        <taxon>Mucoromycotina</taxon>
        <taxon>Mucoromycetes</taxon>
        <taxon>Mucorales</taxon>
        <taxon>Phycomycetaceae</taxon>
        <taxon>Phycomyces</taxon>
    </lineage>
</organism>
<dbReference type="InParanoid" id="A0A167MAU5"/>
<gene>
    <name evidence="1" type="ORF">PHYBLDRAFT_65646</name>
</gene>
<keyword evidence="2" id="KW-1185">Reference proteome</keyword>
<proteinExistence type="predicted"/>
<reference evidence="2" key="1">
    <citation type="submission" date="2015-06" db="EMBL/GenBank/DDBJ databases">
        <title>Expansion of signal transduction pathways in fungi by whole-genome duplication.</title>
        <authorList>
            <consortium name="DOE Joint Genome Institute"/>
            <person name="Corrochano L.M."/>
            <person name="Kuo A."/>
            <person name="Marcet-Houben M."/>
            <person name="Polaino S."/>
            <person name="Salamov A."/>
            <person name="Villalobos J.M."/>
            <person name="Alvarez M.I."/>
            <person name="Avalos J."/>
            <person name="Benito E.P."/>
            <person name="Benoit I."/>
            <person name="Burger G."/>
            <person name="Camino L.P."/>
            <person name="Canovas D."/>
            <person name="Cerda-Olmedo E."/>
            <person name="Cheng J.-F."/>
            <person name="Dominguez A."/>
            <person name="Elias M."/>
            <person name="Eslava A.P."/>
            <person name="Glaser F."/>
            <person name="Grimwood J."/>
            <person name="Gutierrez G."/>
            <person name="Heitman J."/>
            <person name="Henrissat B."/>
            <person name="Iturriaga E.A."/>
            <person name="Lang B.F."/>
            <person name="Lavin J.L."/>
            <person name="Lee S."/>
            <person name="Li W."/>
            <person name="Lindquist E."/>
            <person name="Lopez-Garcia S."/>
            <person name="Luque E.M."/>
            <person name="Marcos A.T."/>
            <person name="Martin J."/>
            <person name="McCluskey K."/>
            <person name="Medina H.R."/>
            <person name="Miralles-Duran A."/>
            <person name="Miyazaki A."/>
            <person name="Munoz-Torres E."/>
            <person name="Oguiza J.A."/>
            <person name="Ohm R."/>
            <person name="Olmedo M."/>
            <person name="Orejas M."/>
            <person name="Ortiz-Castellanos L."/>
            <person name="Pisabarro A.G."/>
            <person name="Rodriguez-Romero J."/>
            <person name="Ruiz-Herrera J."/>
            <person name="Ruiz-Vazquez R."/>
            <person name="Sanz C."/>
            <person name="Schackwitz W."/>
            <person name="Schmutz J."/>
            <person name="Shahriari M."/>
            <person name="Shelest E."/>
            <person name="Silva-Franco F."/>
            <person name="Soanes D."/>
            <person name="Syed K."/>
            <person name="Tagua V.G."/>
            <person name="Talbot N.J."/>
            <person name="Thon M."/>
            <person name="De vries R.P."/>
            <person name="Wiebenga A."/>
            <person name="Yadav J.S."/>
            <person name="Braun E.L."/>
            <person name="Baker S."/>
            <person name="Garre V."/>
            <person name="Horwitz B."/>
            <person name="Torres-Martinez S."/>
            <person name="Idnurm A."/>
            <person name="Herrera-Estrella A."/>
            <person name="Gabaldon T."/>
            <person name="Grigoriev I.V."/>
        </authorList>
    </citation>
    <scope>NUCLEOTIDE SEQUENCE [LARGE SCALE GENOMIC DNA]</scope>
    <source>
        <strain evidence="2">NRRL 1555(-)</strain>
    </source>
</reference>
<dbReference type="GeneID" id="29002408"/>
<dbReference type="Proteomes" id="UP000077315">
    <property type="component" value="Unassembled WGS sequence"/>
</dbReference>
<evidence type="ECO:0008006" key="3">
    <source>
        <dbReference type="Google" id="ProtNLM"/>
    </source>
</evidence>
<dbReference type="AlphaFoldDB" id="A0A167MAU5"/>
<sequence>MNKDLSMLNGVISTKNSLTAIQESVEIKDYQSVGEETKNTKSLKHCIFPGEARQNFLINKREDAIRVNNRLSLEPLVFSSYGCSVESWIRRMKLYIHFNNFSKEDALHIIPAHLEGKALLWYDAYALKNKYDTPEKIYDGLLRQFSYVDVLQKYGIKK</sequence>
<evidence type="ECO:0000313" key="1">
    <source>
        <dbReference type="EMBL" id="OAD72307.1"/>
    </source>
</evidence>
<accession>A0A167MAU5</accession>
<dbReference type="OrthoDB" id="10318115at2759"/>
<protein>
    <recommendedName>
        <fullName evidence="3">Retrotransposon gag domain-containing protein</fullName>
    </recommendedName>
</protein>
<dbReference type="EMBL" id="KV440983">
    <property type="protein sequence ID" value="OAD72307.1"/>
    <property type="molecule type" value="Genomic_DNA"/>
</dbReference>
<dbReference type="RefSeq" id="XP_018290347.1">
    <property type="nucleotide sequence ID" value="XM_018441502.1"/>
</dbReference>
<dbReference type="VEuPathDB" id="FungiDB:PHYBLDRAFT_65646"/>